<evidence type="ECO:0000313" key="4">
    <source>
        <dbReference type="EMBL" id="SHN57791.1"/>
    </source>
</evidence>
<keyword evidence="5" id="KW-1185">Reference proteome</keyword>
<dbReference type="SUPFAM" id="SSF159245">
    <property type="entry name" value="AttH-like"/>
    <property type="match status" value="1"/>
</dbReference>
<feature type="domain" description="AttH" evidence="3">
    <location>
        <begin position="207"/>
        <end position="376"/>
    </location>
</feature>
<dbReference type="PROSITE" id="PS51318">
    <property type="entry name" value="TAT"/>
    <property type="match status" value="1"/>
</dbReference>
<protein>
    <submittedName>
        <fullName evidence="4">Predicted secreted hydrolase</fullName>
    </submittedName>
</protein>
<feature type="compositionally biased region" description="Low complexity" evidence="1">
    <location>
        <begin position="158"/>
        <end position="167"/>
    </location>
</feature>
<dbReference type="Pfam" id="PF07143">
    <property type="entry name" value="CrtC"/>
    <property type="match status" value="1"/>
</dbReference>
<sequence>MNAERAAPRPRRRAAACAALRARRMMGAAALAALAALAPAWAGAGPSGAGASQPEAQRLGAAPAQSPARDRGPASPPTGAPDDGRAGAHGSVRGAAEPLGRRAAAPFLARAVQGAARPLAGAPALSQGAVRVAQANRAAPTPAPTPDPAPAARHADRPAGAPAAQLPAQSRQGFAGLGEAAEGFAPVVRGTRLVFPRDHGAHPRHRIEWWYLTANLTAEDGAELGVQWTLFRQALAPEGPARGWATPQLWMGHAAATSAGAHRFAQKLARGGVGVAGVTAEPFAAWIDDWRLAARGPGMKLLEARASGEGFAYELELRAEGPPVLHGDEGWSLKSAQGQASHYVSLPFLSAEGWVAIDGRRMRVRGRAWMDHEWSSRPLSADQKGWDWFSIHFDDGARLMLFALRGADGAFLSGSWIAPDGAVQPLGPDEIRMTALSRRRVAGRALPLRWRLELPRRGLRIETAPLNPEAWMAARFAYWEGPIRVSGTRTGRGYMELTGY</sequence>
<evidence type="ECO:0000313" key="5">
    <source>
        <dbReference type="Proteomes" id="UP000184066"/>
    </source>
</evidence>
<organism evidence="4 5">
    <name type="scientific">Oceanicella actignis</name>
    <dbReference type="NCBI Taxonomy" id="1189325"/>
    <lineage>
        <taxon>Bacteria</taxon>
        <taxon>Pseudomonadati</taxon>
        <taxon>Pseudomonadota</taxon>
        <taxon>Alphaproteobacteria</taxon>
        <taxon>Rhodobacterales</taxon>
        <taxon>Paracoccaceae</taxon>
        <taxon>Oceanicella</taxon>
    </lineage>
</organism>
<dbReference type="PANTHER" id="PTHR38591">
    <property type="entry name" value="HYDROLASE"/>
    <property type="match status" value="1"/>
</dbReference>
<dbReference type="AlphaFoldDB" id="A0A1M7SH67"/>
<dbReference type="Pfam" id="PF17186">
    <property type="entry name" value="Lipocalin_9"/>
    <property type="match status" value="1"/>
</dbReference>
<evidence type="ECO:0000256" key="1">
    <source>
        <dbReference type="SAM" id="MobiDB-lite"/>
    </source>
</evidence>
<dbReference type="Proteomes" id="UP000184066">
    <property type="component" value="Unassembled WGS sequence"/>
</dbReference>
<keyword evidence="2" id="KW-0732">Signal</keyword>
<accession>A0A1M7SH67</accession>
<dbReference type="Gene3D" id="2.40.370.10">
    <property type="entry name" value="AttH-like domain"/>
    <property type="match status" value="2"/>
</dbReference>
<dbReference type="GO" id="GO:0016787">
    <property type="term" value="F:hydrolase activity"/>
    <property type="evidence" value="ECO:0007669"/>
    <property type="project" value="UniProtKB-KW"/>
</dbReference>
<name>A0A1M7SH67_9RHOB</name>
<feature type="region of interest" description="Disordered" evidence="1">
    <location>
        <begin position="131"/>
        <end position="167"/>
    </location>
</feature>
<evidence type="ECO:0000259" key="3">
    <source>
        <dbReference type="Pfam" id="PF07143"/>
    </source>
</evidence>
<dbReference type="STRING" id="1189325.SAMN04488119_103103"/>
<gene>
    <name evidence="4" type="ORF">SAMN05216200_102406</name>
</gene>
<dbReference type="RefSeq" id="WP_245728469.1">
    <property type="nucleotide sequence ID" value="NZ_FOHL01000003.1"/>
</dbReference>
<dbReference type="EMBL" id="FRDL01000002">
    <property type="protein sequence ID" value="SHN57791.1"/>
    <property type="molecule type" value="Genomic_DNA"/>
</dbReference>
<dbReference type="InterPro" id="IPR023374">
    <property type="entry name" value="AttH-like_dom_sf"/>
</dbReference>
<feature type="chain" id="PRO_5009929180" evidence="2">
    <location>
        <begin position="45"/>
        <end position="500"/>
    </location>
</feature>
<dbReference type="PANTHER" id="PTHR38591:SF1">
    <property type="entry name" value="BLL1000 PROTEIN"/>
    <property type="match status" value="1"/>
</dbReference>
<feature type="signal peptide" evidence="2">
    <location>
        <begin position="1"/>
        <end position="44"/>
    </location>
</feature>
<keyword evidence="4" id="KW-0378">Hydrolase</keyword>
<feature type="region of interest" description="Disordered" evidence="1">
    <location>
        <begin position="42"/>
        <end position="92"/>
    </location>
</feature>
<dbReference type="InterPro" id="IPR010791">
    <property type="entry name" value="AttH_dom"/>
</dbReference>
<dbReference type="InterPro" id="IPR006311">
    <property type="entry name" value="TAT_signal"/>
</dbReference>
<evidence type="ECO:0000256" key="2">
    <source>
        <dbReference type="SAM" id="SignalP"/>
    </source>
</evidence>
<proteinExistence type="predicted"/>
<reference evidence="4 5" key="1">
    <citation type="submission" date="2016-12" db="EMBL/GenBank/DDBJ databases">
        <authorList>
            <person name="Song W.-J."/>
            <person name="Kurnit D.M."/>
        </authorList>
    </citation>
    <scope>NUCLEOTIDE SEQUENCE [LARGE SCALE GENOMIC DNA]</scope>
    <source>
        <strain evidence="4 5">CGMCC 1.10808</strain>
    </source>
</reference>